<feature type="transmembrane region" description="Helical" evidence="10">
    <location>
        <begin position="234"/>
        <end position="254"/>
    </location>
</feature>
<dbReference type="CDD" id="cd03244">
    <property type="entry name" value="ABCC_MRP_domain2"/>
    <property type="match status" value="1"/>
</dbReference>
<dbReference type="InterPro" id="IPR003439">
    <property type="entry name" value="ABC_transporter-like_ATP-bd"/>
</dbReference>
<feature type="domain" description="ABC transporter" evidence="11">
    <location>
        <begin position="1170"/>
        <end position="1401"/>
    </location>
</feature>
<evidence type="ECO:0000256" key="3">
    <source>
        <dbReference type="ARBA" id="ARBA00022692"/>
    </source>
</evidence>
<gene>
    <name evidence="13" type="ORF">SFRICE_011351</name>
</gene>
<dbReference type="PROSITE" id="PS50893">
    <property type="entry name" value="ABC_TRANSPORTER_2"/>
    <property type="match status" value="2"/>
</dbReference>
<evidence type="ECO:0000256" key="7">
    <source>
        <dbReference type="ARBA" id="ARBA00022989"/>
    </source>
</evidence>
<accession>A0A2H1W132</accession>
<dbReference type="GO" id="GO:0140359">
    <property type="term" value="F:ABC-type transporter activity"/>
    <property type="evidence" value="ECO:0007669"/>
    <property type="project" value="InterPro"/>
</dbReference>
<dbReference type="PANTHER" id="PTHR24223">
    <property type="entry name" value="ATP-BINDING CASSETTE SUB-FAMILY C"/>
    <property type="match status" value="1"/>
</dbReference>
<dbReference type="SMART" id="SM00382">
    <property type="entry name" value="AAA"/>
    <property type="match status" value="2"/>
</dbReference>
<dbReference type="GO" id="GO:0016887">
    <property type="term" value="F:ATP hydrolysis activity"/>
    <property type="evidence" value="ECO:0007669"/>
    <property type="project" value="InterPro"/>
</dbReference>
<feature type="transmembrane region" description="Helical" evidence="10">
    <location>
        <begin position="859"/>
        <end position="882"/>
    </location>
</feature>
<organism evidence="13">
    <name type="scientific">Spodoptera frugiperda</name>
    <name type="common">Fall armyworm</name>
    <dbReference type="NCBI Taxonomy" id="7108"/>
    <lineage>
        <taxon>Eukaryota</taxon>
        <taxon>Metazoa</taxon>
        <taxon>Ecdysozoa</taxon>
        <taxon>Arthropoda</taxon>
        <taxon>Hexapoda</taxon>
        <taxon>Insecta</taxon>
        <taxon>Pterygota</taxon>
        <taxon>Neoptera</taxon>
        <taxon>Endopterygota</taxon>
        <taxon>Lepidoptera</taxon>
        <taxon>Glossata</taxon>
        <taxon>Ditrysia</taxon>
        <taxon>Noctuoidea</taxon>
        <taxon>Noctuidae</taxon>
        <taxon>Amphipyrinae</taxon>
        <taxon>Spodoptera</taxon>
    </lineage>
</organism>
<feature type="transmembrane region" description="Helical" evidence="10">
    <location>
        <begin position="797"/>
        <end position="817"/>
    </location>
</feature>
<dbReference type="CDD" id="cd03250">
    <property type="entry name" value="ABCC_MRP_domain1"/>
    <property type="match status" value="1"/>
</dbReference>
<dbReference type="Gene3D" id="3.40.50.300">
    <property type="entry name" value="P-loop containing nucleotide triphosphate hydrolases"/>
    <property type="match status" value="2"/>
</dbReference>
<feature type="domain" description="ABC transmembrane type-1" evidence="12">
    <location>
        <begin position="808"/>
        <end position="1099"/>
    </location>
</feature>
<evidence type="ECO:0000256" key="5">
    <source>
        <dbReference type="ARBA" id="ARBA00022741"/>
    </source>
</evidence>
<evidence type="ECO:0000259" key="12">
    <source>
        <dbReference type="PROSITE" id="PS50929"/>
    </source>
</evidence>
<dbReference type="InterPro" id="IPR003593">
    <property type="entry name" value="AAA+_ATPase"/>
</dbReference>
<feature type="transmembrane region" description="Helical" evidence="10">
    <location>
        <begin position="342"/>
        <end position="365"/>
    </location>
</feature>
<feature type="region of interest" description="Disordered" evidence="9">
    <location>
        <begin position="1137"/>
        <end position="1161"/>
    </location>
</feature>
<dbReference type="Pfam" id="PF00005">
    <property type="entry name" value="ABC_tran"/>
    <property type="match status" value="2"/>
</dbReference>
<dbReference type="Pfam" id="PF00664">
    <property type="entry name" value="ABC_membrane"/>
    <property type="match status" value="2"/>
</dbReference>
<evidence type="ECO:0000256" key="1">
    <source>
        <dbReference type="ARBA" id="ARBA00004141"/>
    </source>
</evidence>
<dbReference type="FunFam" id="1.20.1560.10:FF:000026">
    <property type="entry name" value="Multidrug resistance-associated protein lethal(2)03659"/>
    <property type="match status" value="1"/>
</dbReference>
<feature type="transmembrane region" description="Helical" evidence="10">
    <location>
        <begin position="86"/>
        <end position="109"/>
    </location>
</feature>
<evidence type="ECO:0000256" key="2">
    <source>
        <dbReference type="ARBA" id="ARBA00022448"/>
    </source>
</evidence>
<dbReference type="SUPFAM" id="SSF90123">
    <property type="entry name" value="ABC transporter transmembrane region"/>
    <property type="match status" value="2"/>
</dbReference>
<keyword evidence="2" id="KW-0813">Transport</keyword>
<dbReference type="GO" id="GO:0016020">
    <property type="term" value="C:membrane"/>
    <property type="evidence" value="ECO:0007669"/>
    <property type="project" value="UniProtKB-SubCell"/>
</dbReference>
<keyword evidence="4" id="KW-0677">Repeat</keyword>
<dbReference type="FunFam" id="3.40.50.300:FF:000163">
    <property type="entry name" value="Multidrug resistance-associated protein member 4"/>
    <property type="match status" value="1"/>
</dbReference>
<keyword evidence="8 10" id="KW-0472">Membrane</keyword>
<keyword evidence="7 10" id="KW-1133">Transmembrane helix</keyword>
<dbReference type="InterPro" id="IPR036640">
    <property type="entry name" value="ABC1_TM_sf"/>
</dbReference>
<feature type="transmembrane region" description="Helical" evidence="10">
    <location>
        <begin position="959"/>
        <end position="978"/>
    </location>
</feature>
<dbReference type="PROSITE" id="PS50929">
    <property type="entry name" value="ABC_TM1F"/>
    <property type="match status" value="2"/>
</dbReference>
<keyword evidence="3 10" id="KW-0812">Transmembrane</keyword>
<dbReference type="InterPro" id="IPR027417">
    <property type="entry name" value="P-loop_NTPase"/>
</dbReference>
<feature type="domain" description="ABC transmembrane type-1" evidence="12">
    <location>
        <begin position="99"/>
        <end position="375"/>
    </location>
</feature>
<dbReference type="GO" id="GO:0005524">
    <property type="term" value="F:ATP binding"/>
    <property type="evidence" value="ECO:0007669"/>
    <property type="project" value="UniProtKB-KW"/>
</dbReference>
<evidence type="ECO:0000256" key="4">
    <source>
        <dbReference type="ARBA" id="ARBA00022737"/>
    </source>
</evidence>
<feature type="transmembrane region" description="Helical" evidence="10">
    <location>
        <begin position="157"/>
        <end position="180"/>
    </location>
</feature>
<dbReference type="SUPFAM" id="SSF52540">
    <property type="entry name" value="P-loop containing nucleoside triphosphate hydrolases"/>
    <property type="match status" value="2"/>
</dbReference>
<keyword evidence="5" id="KW-0547">Nucleotide-binding</keyword>
<reference evidence="13" key="1">
    <citation type="submission" date="2016-07" db="EMBL/GenBank/DDBJ databases">
        <authorList>
            <person name="Bretaudeau A."/>
        </authorList>
    </citation>
    <scope>NUCLEOTIDE SEQUENCE</scope>
    <source>
        <strain evidence="13">Rice</strain>
        <tissue evidence="13">Whole body</tissue>
    </source>
</reference>
<dbReference type="FunFam" id="1.20.1560.10:FF:000014">
    <property type="entry name" value="Multidrug resistance-associated protein member 4"/>
    <property type="match status" value="1"/>
</dbReference>
<evidence type="ECO:0000259" key="11">
    <source>
        <dbReference type="PROSITE" id="PS50893"/>
    </source>
</evidence>
<feature type="region of interest" description="Disordered" evidence="9">
    <location>
        <begin position="449"/>
        <end position="471"/>
    </location>
</feature>
<feature type="transmembrane region" description="Helical" evidence="10">
    <location>
        <begin position="1072"/>
        <end position="1091"/>
    </location>
</feature>
<feature type="transmembrane region" description="Helical" evidence="10">
    <location>
        <begin position="934"/>
        <end position="953"/>
    </location>
</feature>
<dbReference type="PROSITE" id="PS00211">
    <property type="entry name" value="ABC_TRANSPORTER_1"/>
    <property type="match status" value="2"/>
</dbReference>
<dbReference type="InterPro" id="IPR050173">
    <property type="entry name" value="ABC_transporter_C-like"/>
</dbReference>
<dbReference type="Gene3D" id="1.20.1560.10">
    <property type="entry name" value="ABC transporter type 1, transmembrane domain"/>
    <property type="match status" value="2"/>
</dbReference>
<proteinExistence type="predicted"/>
<dbReference type="InterPro" id="IPR011527">
    <property type="entry name" value="ABC1_TM_dom"/>
</dbReference>
<dbReference type="EMBL" id="ODYU01005653">
    <property type="protein sequence ID" value="SOQ46723.1"/>
    <property type="molecule type" value="Genomic_DNA"/>
</dbReference>
<evidence type="ECO:0000313" key="13">
    <source>
        <dbReference type="EMBL" id="SOQ46723.1"/>
    </source>
</evidence>
<feature type="transmembrane region" description="Helical" evidence="10">
    <location>
        <begin position="1031"/>
        <end position="1060"/>
    </location>
</feature>
<protein>
    <submittedName>
        <fullName evidence="13">SFRICE_011351</fullName>
    </submittedName>
</protein>
<feature type="transmembrane region" description="Helical" evidence="10">
    <location>
        <begin position="260"/>
        <end position="283"/>
    </location>
</feature>
<evidence type="ECO:0000256" key="10">
    <source>
        <dbReference type="SAM" id="Phobius"/>
    </source>
</evidence>
<feature type="domain" description="ABC transporter" evidence="11">
    <location>
        <begin position="499"/>
        <end position="725"/>
    </location>
</feature>
<comment type="subcellular location">
    <subcellularLocation>
        <location evidence="1">Membrane</location>
        <topology evidence="1">Multi-pass membrane protein</topology>
    </subcellularLocation>
</comment>
<sequence>MDTGPKQSRLMNPRYGANWFSILTFGWTLETFKMGYSRDIKDADLYAPLPEHRSSILGDAVQKAWDREVLLANRRGGRRKPSLWRVLLKVFGCELMLYGLILAAMEFLIRLQQPIFLALLLRYYSPVHGDSNPSNSTYLNRLFSYYDMEGSVSWGEAVFFAFGIIFCSTFNIMVQHPFMMGVMHMGMKMRVGVCSLIYRKALKVNIQSMTENSGGLVLNLMANDVNRFDTGPLFAHYLWIGPFETMLMTVYLYREMGMPAVYGSLIIIAVIPFQIFLGTNTAYYRRGTAMKSDERVRLMKEIIMGMEVIKMYTWEQPFRKIIDIVRRHEIFYIKMTSYIRGVIMSFIMFTSRFGIFITVLLYVTYVNRITVENVFFLTCYYNITKQTMTLYFPQAVGHIAEMNVAIQRIRDYLLTEECSLPERLLTNVPPEVTPVRKKRVTIIEPHHLQKARERNSEPGTSTEKEIVNEKPKEPRKEEIIIKFENASSRWIKSAAEDDVKNLDLTILMTARLAQWLGNWLPCNVRRIVEGSLTTVIGAVGAGKSTLLHIVLSELPCSSGSVQINGTISYASQDPWLFVGSVRQNILFGQSFQKSRYMEVCRVCALERDISLFPHGDKTVVGERGVSLSGGQRARINLARAVYKEADIYLLDDPLSAVDTQVAKHIFERCIKKYLANKTVVLVTHQLQFIKSVDHVVIMDNGKIIGNGAFEELDEKELKIIQLMNENIREIHEEDSMSNDVSTLIQPSTMSLHRRHWSMILDTSVAVRIFIVFITTDQKPEAEIQASGRVRGSVYKEYFMAGAPCCFVIIVCVLFVLAQLCASACDYWISRWSNAEDKLSGDNTMDVLVWAEQGLARRDFVIIFGVITLATIIVALIRAFFFFSLCMKSSIKLHDQMFESISKSPMSFFHSNPSGRILNRFSKDMGAVDELLPQAMIDCFQIVLNLLGVVLVILMTDITLMIPIAAAMVIFYIFRVIYIRTTGAVKRLEGITRSPVFGHVNATILGLATIRSFGAEFLLAEEFDLHQDLHSAAWYLFITCSRAFGFFLDLVCLLFIVCVTFSCLMKTDMDGSYVGLAITQSISLTGIFQWGMRQSAEMENQMTSVERVLEYTKLPQEPALRSVRISLTFTSTGEKAFVKQRTSPANDDDDDDLSTAPGKKPPADWPAEGAIIFDNLSLKYAPDGNYVLHKLNLNIQPQEKIGIVGRTGAGKSSIIQALFRLAYLEGTITIDGIDINTIGLHDLREKLSIIPQEPVLFSGTIRKNLDPFDQYPDSVLITALDNVELQEEGDESPLYKQVSEGGSNFSVGQRQLVCLARAIVHNDRILVLDEATANVDAQTDQLIQTAIRSHFNNCTVLTIAHRLNTIIDSDKILVLDAGRLMEYDHPHLLLQNKKSHFRKMVSETGPSMASHLHKLAAQVS</sequence>
<dbReference type="InterPro" id="IPR017871">
    <property type="entry name" value="ABC_transporter-like_CS"/>
</dbReference>
<keyword evidence="6" id="KW-0067">ATP-binding</keyword>
<evidence type="ECO:0000256" key="9">
    <source>
        <dbReference type="SAM" id="MobiDB-lite"/>
    </source>
</evidence>
<dbReference type="PANTHER" id="PTHR24223:SF448">
    <property type="entry name" value="FI20146P1-RELATED"/>
    <property type="match status" value="1"/>
</dbReference>
<dbReference type="FunFam" id="3.40.50.300:FF:000973">
    <property type="entry name" value="Multidrug resistance-associated protein 4"/>
    <property type="match status" value="1"/>
</dbReference>
<evidence type="ECO:0000256" key="6">
    <source>
        <dbReference type="ARBA" id="ARBA00022840"/>
    </source>
</evidence>
<name>A0A2H1W132_SPOFR</name>
<evidence type="ECO:0000256" key="8">
    <source>
        <dbReference type="ARBA" id="ARBA00023136"/>
    </source>
</evidence>